<accession>A0A0D8Y215</accession>
<name>A0A0D8Y215_DICVI</name>
<gene>
    <name evidence="1" type="ORF">DICVIV_03626</name>
</gene>
<reference evidence="2" key="2">
    <citation type="journal article" date="2016" name="Sci. Rep.">
        <title>Dictyocaulus viviparus genome, variome and transcriptome elucidate lungworm biology and support future intervention.</title>
        <authorList>
            <person name="McNulty S.N."/>
            <person name="Strube C."/>
            <person name="Rosa B.A."/>
            <person name="Martin J.C."/>
            <person name="Tyagi R."/>
            <person name="Choi Y.J."/>
            <person name="Wang Q."/>
            <person name="Hallsworth Pepin K."/>
            <person name="Zhang X."/>
            <person name="Ozersky P."/>
            <person name="Wilson R.K."/>
            <person name="Sternberg P.W."/>
            <person name="Gasser R.B."/>
            <person name="Mitreva M."/>
        </authorList>
    </citation>
    <scope>NUCLEOTIDE SEQUENCE [LARGE SCALE GENOMIC DNA]</scope>
    <source>
        <strain evidence="2">HannoverDv2000</strain>
    </source>
</reference>
<evidence type="ECO:0000313" key="1">
    <source>
        <dbReference type="EMBL" id="KJH50187.1"/>
    </source>
</evidence>
<evidence type="ECO:0000313" key="2">
    <source>
        <dbReference type="Proteomes" id="UP000053766"/>
    </source>
</evidence>
<dbReference type="AlphaFoldDB" id="A0A0D8Y215"/>
<reference evidence="1 2" key="1">
    <citation type="submission" date="2013-11" db="EMBL/GenBank/DDBJ databases">
        <title>Draft genome of the bovine lungworm Dictyocaulus viviparus.</title>
        <authorList>
            <person name="Mitreva M."/>
        </authorList>
    </citation>
    <scope>NUCLEOTIDE SEQUENCE [LARGE SCALE GENOMIC DNA]</scope>
    <source>
        <strain evidence="1 2">HannoverDv2000</strain>
    </source>
</reference>
<keyword evidence="2" id="KW-1185">Reference proteome</keyword>
<organism evidence="1 2">
    <name type="scientific">Dictyocaulus viviparus</name>
    <name type="common">Bovine lungworm</name>
    <dbReference type="NCBI Taxonomy" id="29172"/>
    <lineage>
        <taxon>Eukaryota</taxon>
        <taxon>Metazoa</taxon>
        <taxon>Ecdysozoa</taxon>
        <taxon>Nematoda</taxon>
        <taxon>Chromadorea</taxon>
        <taxon>Rhabditida</taxon>
        <taxon>Rhabditina</taxon>
        <taxon>Rhabditomorpha</taxon>
        <taxon>Strongyloidea</taxon>
        <taxon>Metastrongylidae</taxon>
        <taxon>Dictyocaulus</taxon>
    </lineage>
</organism>
<dbReference type="Proteomes" id="UP000053766">
    <property type="component" value="Unassembled WGS sequence"/>
</dbReference>
<proteinExistence type="predicted"/>
<protein>
    <submittedName>
        <fullName evidence="1">Uncharacterized protein</fullName>
    </submittedName>
</protein>
<dbReference type="EMBL" id="KN716212">
    <property type="protein sequence ID" value="KJH50187.1"/>
    <property type="molecule type" value="Genomic_DNA"/>
</dbReference>
<sequence>MMKHLQNLSPQCTFELRPRELTGFAIGSAFCNRCHLWLCKLKAAFYSIVLIDFYSILMRYARKIGLCIALIDDY</sequence>